<dbReference type="RefSeq" id="WP_025546766.1">
    <property type="nucleotide sequence ID" value="NZ_BATN01000004.1"/>
</dbReference>
<protein>
    <submittedName>
        <fullName evidence="4">Flavin reductase family protein</fullName>
    </submittedName>
</protein>
<name>A0A7M2GN23_SPHSA</name>
<dbReference type="Pfam" id="PF01613">
    <property type="entry name" value="Flavin_Reduct"/>
    <property type="match status" value="1"/>
</dbReference>
<evidence type="ECO:0000256" key="2">
    <source>
        <dbReference type="ARBA" id="ARBA00023002"/>
    </source>
</evidence>
<dbReference type="KEGG" id="sbar:H5V43_17450"/>
<reference evidence="5" key="1">
    <citation type="submission" date="2020-08" db="EMBL/GenBank/DDBJ databases">
        <title>Complete genome sequence of Sphingobium barthaii strain KK22, a high-molecular-weight polycyclic aromatic hydrocarbon-degrading soil bacterium.</title>
        <authorList>
            <person name="Mori J.F."/>
            <person name="Kanaly R.A."/>
        </authorList>
    </citation>
    <scope>NUCLEOTIDE SEQUENCE [LARGE SCALE GENOMIC DNA]</scope>
    <source>
        <strain evidence="5">KK22</strain>
    </source>
</reference>
<dbReference type="InterPro" id="IPR002563">
    <property type="entry name" value="Flavin_Rdtase-like_dom"/>
</dbReference>
<dbReference type="PANTHER" id="PTHR30466:SF11">
    <property type="entry name" value="FLAVIN-DEPENDENT MONOOXYGENASE, REDUCTASE SUBUNIT HSAB"/>
    <property type="match status" value="1"/>
</dbReference>
<evidence type="ECO:0000259" key="3">
    <source>
        <dbReference type="SMART" id="SM00903"/>
    </source>
</evidence>
<dbReference type="GO" id="GO:0010181">
    <property type="term" value="F:FMN binding"/>
    <property type="evidence" value="ECO:0007669"/>
    <property type="project" value="InterPro"/>
</dbReference>
<dbReference type="SMART" id="SM00903">
    <property type="entry name" value="Flavin_Reduct"/>
    <property type="match status" value="1"/>
</dbReference>
<accession>A0A7M2GN23</accession>
<organism evidence="4 5">
    <name type="scientific">Sphingobium fuliginis (strain ATCC 27551)</name>
    <dbReference type="NCBI Taxonomy" id="336203"/>
    <lineage>
        <taxon>Bacteria</taxon>
        <taxon>Pseudomonadati</taxon>
        <taxon>Pseudomonadota</taxon>
        <taxon>Alphaproteobacteria</taxon>
        <taxon>Sphingomonadales</taxon>
        <taxon>Sphingomonadaceae</taxon>
        <taxon>Sphingobium</taxon>
    </lineage>
</organism>
<dbReference type="Gene3D" id="2.30.110.10">
    <property type="entry name" value="Electron Transport, Fmn-binding Protein, Chain A"/>
    <property type="match status" value="1"/>
</dbReference>
<dbReference type="GO" id="GO:0042602">
    <property type="term" value="F:riboflavin reductase (NADPH) activity"/>
    <property type="evidence" value="ECO:0007669"/>
    <property type="project" value="TreeGrafter"/>
</dbReference>
<keyword evidence="2" id="KW-0560">Oxidoreductase</keyword>
<evidence type="ECO:0000256" key="1">
    <source>
        <dbReference type="ARBA" id="ARBA00008898"/>
    </source>
</evidence>
<gene>
    <name evidence="4" type="ORF">H5V43_17450</name>
</gene>
<evidence type="ECO:0000313" key="5">
    <source>
        <dbReference type="Proteomes" id="UP000593663"/>
    </source>
</evidence>
<evidence type="ECO:0000313" key="4">
    <source>
        <dbReference type="EMBL" id="QOT73938.1"/>
    </source>
</evidence>
<dbReference type="EMBL" id="CP060036">
    <property type="protein sequence ID" value="QOT73938.1"/>
    <property type="molecule type" value="Genomic_DNA"/>
</dbReference>
<sequence>MTTANERVSPLDQRSFRDVLGHYPTGVCALTAIDDAGSPIVMVVGSFTSVSLDPPLVGFLPAKSSTSWPRIEQAREFCVNILGADQEDVCRQLSSRDPDVYARIPGGASLHGLPTIAGAIAWMDCRVHAVHDAGDHVMVLADVLDLGVARTDVEPLVFFRGAYRALA</sequence>
<comment type="similarity">
    <text evidence="1">Belongs to the non-flavoprotein flavin reductase family.</text>
</comment>
<dbReference type="InterPro" id="IPR012349">
    <property type="entry name" value="Split_barrel_FMN-bd"/>
</dbReference>
<feature type="domain" description="Flavin reductase like" evidence="3">
    <location>
        <begin position="20"/>
        <end position="165"/>
    </location>
</feature>
<dbReference type="InterPro" id="IPR050268">
    <property type="entry name" value="NADH-dep_flavin_reductase"/>
</dbReference>
<dbReference type="PANTHER" id="PTHR30466">
    <property type="entry name" value="FLAVIN REDUCTASE"/>
    <property type="match status" value="1"/>
</dbReference>
<proteinExistence type="inferred from homology"/>
<dbReference type="AlphaFoldDB" id="A0A7M2GN23"/>
<dbReference type="Proteomes" id="UP000593663">
    <property type="component" value="Chromosome 2"/>
</dbReference>
<dbReference type="SUPFAM" id="SSF50475">
    <property type="entry name" value="FMN-binding split barrel"/>
    <property type="match status" value="1"/>
</dbReference>